<evidence type="ECO:0000313" key="3">
    <source>
        <dbReference type="Proteomes" id="UP000024837"/>
    </source>
</evidence>
<dbReference type="EMBL" id="KI966459">
    <property type="protein sequence ID" value="EWC43500.1"/>
    <property type="molecule type" value="Genomic_DNA"/>
</dbReference>
<organism evidence="2 3">
    <name type="scientific">Drechslerella stenobrocha 248</name>
    <dbReference type="NCBI Taxonomy" id="1043628"/>
    <lineage>
        <taxon>Eukaryota</taxon>
        <taxon>Fungi</taxon>
        <taxon>Dikarya</taxon>
        <taxon>Ascomycota</taxon>
        <taxon>Pezizomycotina</taxon>
        <taxon>Orbiliomycetes</taxon>
        <taxon>Orbiliales</taxon>
        <taxon>Orbiliaceae</taxon>
        <taxon>Drechslerella</taxon>
    </lineage>
</organism>
<evidence type="ECO:0000313" key="2">
    <source>
        <dbReference type="EMBL" id="EWC43500.1"/>
    </source>
</evidence>
<dbReference type="Proteomes" id="UP000024837">
    <property type="component" value="Unassembled WGS sequence"/>
</dbReference>
<dbReference type="PANTHER" id="PTHR47345">
    <property type="entry name" value="CUT9-INTERACTING PROTEIN SCN1"/>
    <property type="match status" value="1"/>
</dbReference>
<dbReference type="OrthoDB" id="413993at2759"/>
<dbReference type="AlphaFoldDB" id="W7I457"/>
<dbReference type="Pfam" id="PF01026">
    <property type="entry name" value="TatD_DNase"/>
    <property type="match status" value="1"/>
</dbReference>
<dbReference type="SUPFAM" id="SSF51556">
    <property type="entry name" value="Metallo-dependent hydrolases"/>
    <property type="match status" value="1"/>
</dbReference>
<gene>
    <name evidence="2" type="ORF">DRE_07500</name>
</gene>
<reference evidence="2 3" key="1">
    <citation type="submission" date="2013-05" db="EMBL/GenBank/DDBJ databases">
        <title>Drechslerella stenobrocha genome reveals carnivorous origination and mechanical trapping mechanism of predatory fungi.</title>
        <authorList>
            <person name="Liu X."/>
            <person name="Zhang W."/>
            <person name="Liu K."/>
        </authorList>
    </citation>
    <scope>NUCLEOTIDE SEQUENCE [LARGE SCALE GENOMIC DNA]</scope>
    <source>
        <strain evidence="2 3">248</strain>
    </source>
</reference>
<dbReference type="InterPro" id="IPR053044">
    <property type="entry name" value="Metallo-hydrolase/TatD-type"/>
</dbReference>
<name>W7I457_9PEZI</name>
<feature type="region of interest" description="Disordered" evidence="1">
    <location>
        <begin position="247"/>
        <end position="275"/>
    </location>
</feature>
<keyword evidence="3" id="KW-1185">Reference proteome</keyword>
<dbReference type="GO" id="GO:0016788">
    <property type="term" value="F:hydrolase activity, acting on ester bonds"/>
    <property type="evidence" value="ECO:0007669"/>
    <property type="project" value="InterPro"/>
</dbReference>
<evidence type="ECO:0008006" key="4">
    <source>
        <dbReference type="Google" id="ProtNLM"/>
    </source>
</evidence>
<sequence>MADPAPSTLDDDLWALGVHDAHCHPTDTMSLVSAIPDRRTRTLTIMATREHDQDLVAQVARTHGVDLPPPSSSSSVSTSTCRVVPCFGWHPWYSHLLLDDTDATPPPSKAEHYASVLLGDPSAEFIAALPDPLPLSVFLSQTRQRLVEFPSALIGEVGIDRTFRIPYPEALGGASTSTGGPAGGHSRLSPHRVAMDHQRRVLVAQLRLAGEMQRAVSVHGVGAHGVLYDVFKGLFAGYEKKVRSRQTQKRGPYDFAGDESSSEDEGEGDGGGEKVRPFPPRVCLHSFSAPVEVLGTWLAGTVPADVYFSFSRAVNLEDGAGKFAGVVKVVPAERVLVESDLDNASEQVELDLAAVVRRVAEERGWELERTVRQLGENWQRFVYGGGGDGGEK</sequence>
<dbReference type="PANTHER" id="PTHR47345:SF1">
    <property type="entry name" value="CUT9-INTERACTING PROTEIN SCN1"/>
    <property type="match status" value="1"/>
</dbReference>
<dbReference type="InterPro" id="IPR032466">
    <property type="entry name" value="Metal_Hydrolase"/>
</dbReference>
<evidence type="ECO:0000256" key="1">
    <source>
        <dbReference type="SAM" id="MobiDB-lite"/>
    </source>
</evidence>
<dbReference type="HOGENOM" id="CLU_031506_3_0_1"/>
<dbReference type="Gene3D" id="3.20.20.140">
    <property type="entry name" value="Metal-dependent hydrolases"/>
    <property type="match status" value="1"/>
</dbReference>
<protein>
    <recommendedName>
        <fullName evidence="4">Metallo-dependent hydrolase</fullName>
    </recommendedName>
</protein>
<proteinExistence type="predicted"/>
<dbReference type="InterPro" id="IPR001130">
    <property type="entry name" value="TatD-like"/>
</dbReference>
<accession>W7I457</accession>
<feature type="compositionally biased region" description="Acidic residues" evidence="1">
    <location>
        <begin position="256"/>
        <end position="270"/>
    </location>
</feature>